<evidence type="ECO:0000313" key="1">
    <source>
        <dbReference type="EMBL" id="SPC34876.1"/>
    </source>
</evidence>
<keyword evidence="2" id="KW-1185">Reference proteome</keyword>
<reference evidence="2" key="1">
    <citation type="submission" date="2018-01" db="EMBL/GenBank/DDBJ databases">
        <authorList>
            <person name="Kerou L M."/>
        </authorList>
    </citation>
    <scope>NUCLEOTIDE SEQUENCE [LARGE SCALE GENOMIC DNA]</scope>
    <source>
        <strain evidence="2">SCU2</strain>
    </source>
</reference>
<dbReference type="KEGG" id="ncv:NCAV_1713"/>
<name>A0A2K5AT98_9ARCH</name>
<sequence>MSAMLCYANVKNISHEMKIKEMFLNK</sequence>
<organism evidence="1 2">
    <name type="scientific">Candidatus Nitrosocaldus cavascurensis</name>
    <dbReference type="NCBI Taxonomy" id="2058097"/>
    <lineage>
        <taxon>Archaea</taxon>
        <taxon>Nitrososphaerota</taxon>
        <taxon>Nitrososphaeria</taxon>
        <taxon>Candidatus Nitrosocaldales</taxon>
        <taxon>Candidatus Nitrosocaldaceae</taxon>
        <taxon>Candidatus Nitrosocaldus</taxon>
    </lineage>
</organism>
<dbReference type="EMBL" id="LT981265">
    <property type="protein sequence ID" value="SPC34876.1"/>
    <property type="molecule type" value="Genomic_DNA"/>
</dbReference>
<evidence type="ECO:0000313" key="2">
    <source>
        <dbReference type="Proteomes" id="UP000236248"/>
    </source>
</evidence>
<dbReference type="AlphaFoldDB" id="A0A2K5AT98"/>
<dbReference type="Proteomes" id="UP000236248">
    <property type="component" value="Chromosome NCAV"/>
</dbReference>
<protein>
    <submittedName>
        <fullName evidence="1">Uncharacterized protein</fullName>
    </submittedName>
</protein>
<accession>A0A2K5AT98</accession>
<proteinExistence type="predicted"/>
<gene>
    <name evidence="1" type="ORF">NCAV_1713</name>
</gene>